<evidence type="ECO:0000259" key="1">
    <source>
        <dbReference type="Pfam" id="PF13452"/>
    </source>
</evidence>
<dbReference type="AlphaFoldDB" id="A0A317FA68"/>
<dbReference type="PANTHER" id="PTHR28152:SF1">
    <property type="entry name" value="HYDROXYACYL-THIOESTER DEHYDRATASE TYPE 2, MITOCHONDRIAL"/>
    <property type="match status" value="1"/>
</dbReference>
<dbReference type="EMBL" id="QGNA01000004">
    <property type="protein sequence ID" value="PWS35974.1"/>
    <property type="molecule type" value="Genomic_DNA"/>
</dbReference>
<protein>
    <recommendedName>
        <fullName evidence="1">FAS1-like dehydratase domain-containing protein</fullName>
    </recommendedName>
</protein>
<gene>
    <name evidence="2" type="ORF">DFH01_20695</name>
</gene>
<dbReference type="InterPro" id="IPR039569">
    <property type="entry name" value="FAS1-like_DH_region"/>
</dbReference>
<dbReference type="SUPFAM" id="SSF54637">
    <property type="entry name" value="Thioesterase/thiol ester dehydrase-isomerase"/>
    <property type="match status" value="1"/>
</dbReference>
<proteinExistence type="predicted"/>
<name>A0A317FA68_9PROT</name>
<dbReference type="GO" id="GO:0019171">
    <property type="term" value="F:(3R)-hydroxyacyl-[acyl-carrier-protein] dehydratase activity"/>
    <property type="evidence" value="ECO:0007669"/>
    <property type="project" value="TreeGrafter"/>
</dbReference>
<organism evidence="2 3">
    <name type="scientific">Falsiroseomonas bella</name>
    <dbReference type="NCBI Taxonomy" id="2184016"/>
    <lineage>
        <taxon>Bacteria</taxon>
        <taxon>Pseudomonadati</taxon>
        <taxon>Pseudomonadota</taxon>
        <taxon>Alphaproteobacteria</taxon>
        <taxon>Acetobacterales</taxon>
        <taxon>Roseomonadaceae</taxon>
        <taxon>Falsiroseomonas</taxon>
    </lineage>
</organism>
<dbReference type="Pfam" id="PF13452">
    <property type="entry name" value="FAS1_DH_region"/>
    <property type="match status" value="1"/>
</dbReference>
<comment type="caution">
    <text evidence="2">The sequence shown here is derived from an EMBL/GenBank/DDBJ whole genome shotgun (WGS) entry which is preliminary data.</text>
</comment>
<dbReference type="InterPro" id="IPR052741">
    <property type="entry name" value="Mitochondrial_HTD2"/>
</dbReference>
<dbReference type="PANTHER" id="PTHR28152">
    <property type="entry name" value="HYDROXYACYL-THIOESTER DEHYDRATASE TYPE 2, MITOCHONDRIAL"/>
    <property type="match status" value="1"/>
</dbReference>
<evidence type="ECO:0000313" key="3">
    <source>
        <dbReference type="Proteomes" id="UP000245765"/>
    </source>
</evidence>
<dbReference type="InterPro" id="IPR029069">
    <property type="entry name" value="HotDog_dom_sf"/>
</dbReference>
<sequence>MPGEDRVLEDAAAALDAAMPALQGWIGRARVAEEEVALGAVRRIAATFDLDPAAFAAGIALPTHWFNLFFADIARQSALGPDGHPRKGEFLPPIPLPRRMGAGRRVRLHGALRVGDAATKRTEVAAILPKAARTGPICILTMRSSIAARGAVLAVEEFDAIYRAAVAPGAATAATAPIAPPTEASWQEARLLDPTQVFRYGAITWNAHRIHYDADYARGEEGYPAAVMNGGLTMHLLLDAALRNARGRLVGYETRLMRPLFVGDTARFCGSTIAAGRMQAWVMDTHGAQAAEMTLEFAA</sequence>
<accession>A0A317FA68</accession>
<reference evidence="3" key="1">
    <citation type="submission" date="2018-05" db="EMBL/GenBank/DDBJ databases">
        <authorList>
            <person name="Du Z."/>
            <person name="Wang X."/>
        </authorList>
    </citation>
    <scope>NUCLEOTIDE SEQUENCE [LARGE SCALE GENOMIC DNA]</scope>
    <source>
        <strain evidence="3">CQN31</strain>
    </source>
</reference>
<evidence type="ECO:0000313" key="2">
    <source>
        <dbReference type="EMBL" id="PWS35974.1"/>
    </source>
</evidence>
<dbReference type="OrthoDB" id="7183822at2"/>
<feature type="domain" description="FAS1-like dehydratase" evidence="1">
    <location>
        <begin position="76"/>
        <end position="153"/>
    </location>
</feature>
<dbReference type="Gene3D" id="3.10.129.10">
    <property type="entry name" value="Hotdog Thioesterase"/>
    <property type="match status" value="1"/>
</dbReference>
<keyword evidence="3" id="KW-1185">Reference proteome</keyword>
<dbReference type="Proteomes" id="UP000245765">
    <property type="component" value="Unassembled WGS sequence"/>
</dbReference>